<evidence type="ECO:0000313" key="2">
    <source>
        <dbReference type="Proteomes" id="UP000886595"/>
    </source>
</evidence>
<keyword evidence="2" id="KW-1185">Reference proteome</keyword>
<accession>A0A8X7SH61</accession>
<protein>
    <submittedName>
        <fullName evidence="1">Uncharacterized protein</fullName>
    </submittedName>
</protein>
<sequence length="97" mass="11217">MFATEFAVFPSEVLFPLHQVAMLTVFARATYARRYNEAGWNLHELELRPLLLRRIKSNPSLHCEKKLLFRRSEPWLKVSSLSSSTTTTKLLRGRASP</sequence>
<dbReference type="AlphaFoldDB" id="A0A8X7SH61"/>
<dbReference type="EMBL" id="JAAMPC010000006">
    <property type="protein sequence ID" value="KAG2307043.1"/>
    <property type="molecule type" value="Genomic_DNA"/>
</dbReference>
<proteinExistence type="predicted"/>
<gene>
    <name evidence="1" type="ORF">Bca52824_026791</name>
</gene>
<evidence type="ECO:0000313" key="1">
    <source>
        <dbReference type="EMBL" id="KAG2307043.1"/>
    </source>
</evidence>
<dbReference type="Proteomes" id="UP000886595">
    <property type="component" value="Unassembled WGS sequence"/>
</dbReference>
<comment type="caution">
    <text evidence="1">The sequence shown here is derived from an EMBL/GenBank/DDBJ whole genome shotgun (WGS) entry which is preliminary data.</text>
</comment>
<organism evidence="1 2">
    <name type="scientific">Brassica carinata</name>
    <name type="common">Ethiopian mustard</name>
    <name type="synonym">Abyssinian cabbage</name>
    <dbReference type="NCBI Taxonomy" id="52824"/>
    <lineage>
        <taxon>Eukaryota</taxon>
        <taxon>Viridiplantae</taxon>
        <taxon>Streptophyta</taxon>
        <taxon>Embryophyta</taxon>
        <taxon>Tracheophyta</taxon>
        <taxon>Spermatophyta</taxon>
        <taxon>Magnoliopsida</taxon>
        <taxon>eudicotyledons</taxon>
        <taxon>Gunneridae</taxon>
        <taxon>Pentapetalae</taxon>
        <taxon>rosids</taxon>
        <taxon>malvids</taxon>
        <taxon>Brassicales</taxon>
        <taxon>Brassicaceae</taxon>
        <taxon>Brassiceae</taxon>
        <taxon>Brassica</taxon>
    </lineage>
</organism>
<reference evidence="1 2" key="1">
    <citation type="submission" date="2020-02" db="EMBL/GenBank/DDBJ databases">
        <authorList>
            <person name="Ma Q."/>
            <person name="Huang Y."/>
            <person name="Song X."/>
            <person name="Pei D."/>
        </authorList>
    </citation>
    <scope>NUCLEOTIDE SEQUENCE [LARGE SCALE GENOMIC DNA]</scope>
    <source>
        <strain evidence="1">Sxm20200214</strain>
        <tissue evidence="1">Leaf</tissue>
    </source>
</reference>
<name>A0A8X7SH61_BRACI</name>